<gene>
    <name evidence="1" type="ORF">APY04_0806</name>
</gene>
<name>A0A109BLI6_HYPSL</name>
<evidence type="ECO:0000313" key="2">
    <source>
        <dbReference type="Proteomes" id="UP000059074"/>
    </source>
</evidence>
<dbReference type="Proteomes" id="UP000059074">
    <property type="component" value="Unassembled WGS sequence"/>
</dbReference>
<dbReference type="InterPro" id="IPR010179">
    <property type="entry name" value="CRISPR-assoc_prot_Cse3"/>
</dbReference>
<dbReference type="EMBL" id="LMTR01000028">
    <property type="protein sequence ID" value="KWT70745.1"/>
    <property type="molecule type" value="Genomic_DNA"/>
</dbReference>
<organism evidence="1 2">
    <name type="scientific">Hyphomicrobium sulfonivorans</name>
    <dbReference type="NCBI Taxonomy" id="121290"/>
    <lineage>
        <taxon>Bacteria</taxon>
        <taxon>Pseudomonadati</taxon>
        <taxon>Pseudomonadota</taxon>
        <taxon>Alphaproteobacteria</taxon>
        <taxon>Hyphomicrobiales</taxon>
        <taxon>Hyphomicrobiaceae</taxon>
        <taxon>Hyphomicrobium</taxon>
    </lineage>
</organism>
<dbReference type="PATRIC" id="fig|121290.4.peg.3498"/>
<sequence length="80" mass="8910">MDGGCEVTYVDVGEPRQLEIKRRDKTITMSIVDVSGIVIAHDADTFERFLVFGGPGTGKVYGCGMWWIPALYEQQQREAA</sequence>
<comment type="caution">
    <text evidence="1">The sequence shown here is derived from an EMBL/GenBank/DDBJ whole genome shotgun (WGS) entry which is preliminary data.</text>
</comment>
<dbReference type="Gene3D" id="3.30.70.1210">
    <property type="entry name" value="Crispr-associated protein, domain 2"/>
    <property type="match status" value="1"/>
</dbReference>
<proteinExistence type="predicted"/>
<accession>A0A109BLI6</accession>
<keyword evidence="2" id="KW-1185">Reference proteome</keyword>
<dbReference type="AlphaFoldDB" id="A0A109BLI6"/>
<evidence type="ECO:0000313" key="1">
    <source>
        <dbReference type="EMBL" id="KWT70745.1"/>
    </source>
</evidence>
<dbReference type="SUPFAM" id="SSF117987">
    <property type="entry name" value="CRISPR-associated protein"/>
    <property type="match status" value="1"/>
</dbReference>
<reference evidence="1 2" key="1">
    <citation type="submission" date="2015-10" db="EMBL/GenBank/DDBJ databases">
        <title>Transcriptomic analysis of a linuron degrading triple-species bacterial consortium.</title>
        <authorList>
            <person name="Albers P."/>
        </authorList>
    </citation>
    <scope>NUCLEOTIDE SEQUENCE [LARGE SCALE GENOMIC DNA]</scope>
    <source>
        <strain evidence="1 2">WDL6</strain>
    </source>
</reference>
<dbReference type="Pfam" id="PF08798">
    <property type="entry name" value="CRISPR_assoc"/>
    <property type="match status" value="1"/>
</dbReference>
<protein>
    <submittedName>
        <fullName evidence="1">Uncharacterized protein</fullName>
    </submittedName>
</protein>